<gene>
    <name evidence="1" type="ORF">PRIO_5765</name>
</gene>
<dbReference type="EMBL" id="LN831776">
    <property type="protein sequence ID" value="CQR58152.1"/>
    <property type="molecule type" value="Genomic_DNA"/>
</dbReference>
<protein>
    <submittedName>
        <fullName evidence="1">Uncharacterized protein</fullName>
    </submittedName>
</protein>
<dbReference type="HOGENOM" id="CLU_1359190_0_0_9"/>
<sequence length="197" mass="23649">MKLILDLNLRGFPPRLPEQPIFYPVLNQTYADQIALEWNTKDKFSGNVGFVTEFIVASPFIDRYEVQIVGSRNHNELWIPAEDIDELNNNIDGQIKLVNVFYGYDYKGLTPVLTIFEDKNPIEQFVIWKEILDYNSMDFYCEIKEHWKYIFMNYSYWKKIDFIDYGITEEMKFEVLLTMKEYWKDHFPQTELFEGNT</sequence>
<dbReference type="Proteomes" id="UP000033163">
    <property type="component" value="Chromosome I"/>
</dbReference>
<dbReference type="KEGG" id="pri:PRIO_5765"/>
<accession>A0A0E4HDE8</accession>
<proteinExistence type="predicted"/>
<evidence type="ECO:0000313" key="1">
    <source>
        <dbReference type="EMBL" id="CQR58152.1"/>
    </source>
</evidence>
<dbReference type="AlphaFoldDB" id="A0A0E4HDE8"/>
<evidence type="ECO:0000313" key="2">
    <source>
        <dbReference type="Proteomes" id="UP000033163"/>
    </source>
</evidence>
<name>A0A0E4HDE8_9BACL</name>
<dbReference type="PATRIC" id="fig|1073571.4.peg.6189"/>
<organism evidence="1 2">
    <name type="scientific">Paenibacillus riograndensis SBR5</name>
    <dbReference type="NCBI Taxonomy" id="1073571"/>
    <lineage>
        <taxon>Bacteria</taxon>
        <taxon>Bacillati</taxon>
        <taxon>Bacillota</taxon>
        <taxon>Bacilli</taxon>
        <taxon>Bacillales</taxon>
        <taxon>Paenibacillaceae</taxon>
        <taxon>Paenibacillus</taxon>
        <taxon>Paenibacillus sonchi group</taxon>
    </lineage>
</organism>
<reference evidence="2" key="1">
    <citation type="submission" date="2015-03" db="EMBL/GenBank/DDBJ databases">
        <authorList>
            <person name="Wibberg D."/>
        </authorList>
    </citation>
    <scope>NUCLEOTIDE SEQUENCE [LARGE SCALE GENOMIC DNA]</scope>
</reference>